<sequence>MQPRGAAVGHTPTRTYGVSDITHLILDNLSSDKKSLASCSLVCTDWTFIARLHLFATVHLHGHRANEFHAFLQSHGATSIKNHIRSLQWIEADDGALDIGDLCRISVLLPRTNTLHLSFNRFKSRPTAFPYKHAKACLSSIHHLSVRCRLRLNGQQNNVQPLCEFLTWFNLSHLDLDSIKDTSVAVPVDPYRVSHVPIPSRSLQVRKLTFLNGDAVYQEADIMMRVLGHASNLRSLTYRISTSEDVYALGKLLRSSAKNLTTLTIYCDPDIGRGAFITTNWHKLYLTYCKSLVTMSLPNFWIYPQHLCALFDVLACDAESLSKLILGVSEPLTISPKTPWNRLENLLFSLRESVIICVDLRAVADRGEQKLIKNRIESQWTSLSRHGRLEFQGYDGSKI</sequence>
<accession>A0ACB8U355</accession>
<name>A0ACB8U355_9APHY</name>
<reference evidence="1" key="1">
    <citation type="journal article" date="2021" name="Environ. Microbiol.">
        <title>Gene family expansions and transcriptome signatures uncover fungal adaptations to wood decay.</title>
        <authorList>
            <person name="Hage H."/>
            <person name="Miyauchi S."/>
            <person name="Viragh M."/>
            <person name="Drula E."/>
            <person name="Min B."/>
            <person name="Chaduli D."/>
            <person name="Navarro D."/>
            <person name="Favel A."/>
            <person name="Norest M."/>
            <person name="Lesage-Meessen L."/>
            <person name="Balint B."/>
            <person name="Merenyi Z."/>
            <person name="de Eugenio L."/>
            <person name="Morin E."/>
            <person name="Martinez A.T."/>
            <person name="Baldrian P."/>
            <person name="Stursova M."/>
            <person name="Martinez M.J."/>
            <person name="Novotny C."/>
            <person name="Magnuson J.K."/>
            <person name="Spatafora J.W."/>
            <person name="Maurice S."/>
            <person name="Pangilinan J."/>
            <person name="Andreopoulos W."/>
            <person name="LaButti K."/>
            <person name="Hundley H."/>
            <person name="Na H."/>
            <person name="Kuo A."/>
            <person name="Barry K."/>
            <person name="Lipzen A."/>
            <person name="Henrissat B."/>
            <person name="Riley R."/>
            <person name="Ahrendt S."/>
            <person name="Nagy L.G."/>
            <person name="Grigoriev I.V."/>
            <person name="Martin F."/>
            <person name="Rosso M.N."/>
        </authorList>
    </citation>
    <scope>NUCLEOTIDE SEQUENCE</scope>
    <source>
        <strain evidence="1">CBS 384.51</strain>
    </source>
</reference>
<comment type="caution">
    <text evidence="1">The sequence shown here is derived from an EMBL/GenBank/DDBJ whole genome shotgun (WGS) entry which is preliminary data.</text>
</comment>
<gene>
    <name evidence="1" type="ORF">BDY19DRAFT_994014</name>
</gene>
<evidence type="ECO:0000313" key="2">
    <source>
        <dbReference type="Proteomes" id="UP001055072"/>
    </source>
</evidence>
<protein>
    <submittedName>
        <fullName evidence="1">Uncharacterized protein</fullName>
    </submittedName>
</protein>
<dbReference type="EMBL" id="MU274913">
    <property type="protein sequence ID" value="KAI0088636.1"/>
    <property type="molecule type" value="Genomic_DNA"/>
</dbReference>
<proteinExistence type="predicted"/>
<dbReference type="Proteomes" id="UP001055072">
    <property type="component" value="Unassembled WGS sequence"/>
</dbReference>
<keyword evidence="2" id="KW-1185">Reference proteome</keyword>
<evidence type="ECO:0000313" key="1">
    <source>
        <dbReference type="EMBL" id="KAI0088636.1"/>
    </source>
</evidence>
<organism evidence="1 2">
    <name type="scientific">Irpex rosettiformis</name>
    <dbReference type="NCBI Taxonomy" id="378272"/>
    <lineage>
        <taxon>Eukaryota</taxon>
        <taxon>Fungi</taxon>
        <taxon>Dikarya</taxon>
        <taxon>Basidiomycota</taxon>
        <taxon>Agaricomycotina</taxon>
        <taxon>Agaricomycetes</taxon>
        <taxon>Polyporales</taxon>
        <taxon>Irpicaceae</taxon>
        <taxon>Irpex</taxon>
    </lineage>
</organism>